<name>A0A1U7NMI9_9FIRM</name>
<dbReference type="GO" id="GO:0006284">
    <property type="term" value="P:base-excision repair"/>
    <property type="evidence" value="ECO:0007669"/>
    <property type="project" value="TreeGrafter"/>
</dbReference>
<sequence>MIFLGSHVSMKAPNYLLGSIQEALSYDANACMIYTGPPQNSKRVPIEKFKVEEAKRLMEEHDFSMDRVIIHAPYIINLANSMRPETAEFGVEFLQEELRRVDAIGASVLVLHPGAHVKAGVEVGVEWIVNGLNQVLDQDDSNVVIALETMAGKGSEIGSNFEELAKIREQIHKKERIKICLDTCHIHDAGYDLTAFDEVLDEFDSILGLENLAVLHINDSKNERGARKDRHENIGNGFIGFETLAKIVHHPKLESITKILETPYIENKPPYKEEIEQLRSWKEQ</sequence>
<keyword evidence="6 7" id="KW-0234">DNA repair</keyword>
<evidence type="ECO:0000256" key="6">
    <source>
        <dbReference type="ARBA" id="ARBA00023204"/>
    </source>
</evidence>
<dbReference type="RefSeq" id="WP_076341454.1">
    <property type="nucleotide sequence ID" value="NZ_CAPDDE010000088.1"/>
</dbReference>
<dbReference type="GO" id="GO:0008270">
    <property type="term" value="F:zinc ion binding"/>
    <property type="evidence" value="ECO:0007669"/>
    <property type="project" value="UniProtKB-UniRule"/>
</dbReference>
<reference evidence="9 10" key="1">
    <citation type="submission" date="2016-11" db="EMBL/GenBank/DDBJ databases">
        <title>Description of two novel members of the family Erysipelotrichaceae: Ileibacterium lipovorans gen. nov., sp. nov. and Dubosiella newyorkensis, gen. nov., sp. nov.</title>
        <authorList>
            <person name="Cox L.M."/>
            <person name="Sohn J."/>
            <person name="Tyrrell K.L."/>
            <person name="Citron D.M."/>
            <person name="Lawson P.A."/>
            <person name="Patel N.B."/>
            <person name="Iizumi T."/>
            <person name="Perez-Perez G.I."/>
            <person name="Goldstein E.J."/>
            <person name="Blaser M.J."/>
        </authorList>
    </citation>
    <scope>NUCLEOTIDE SEQUENCE [LARGE SCALE GENOMIC DNA]</scope>
    <source>
        <strain evidence="9 10">NYU-BL-A4</strain>
    </source>
</reference>
<evidence type="ECO:0000313" key="9">
    <source>
        <dbReference type="EMBL" id="OLU46406.1"/>
    </source>
</evidence>
<dbReference type="SUPFAM" id="SSF51658">
    <property type="entry name" value="Xylose isomerase-like"/>
    <property type="match status" value="1"/>
</dbReference>
<dbReference type="PROSITE" id="PS51432">
    <property type="entry name" value="AP_NUCLEASE_F2_4"/>
    <property type="match status" value="1"/>
</dbReference>
<comment type="cofactor">
    <cofactor evidence="7">
        <name>Zn(2+)</name>
        <dbReference type="ChEBI" id="CHEBI:29105"/>
    </cofactor>
    <text evidence="7">Binds 3 Zn(2+) ions.</text>
</comment>
<organism evidence="9 10">
    <name type="scientific">Dubosiella newyorkensis</name>
    <dbReference type="NCBI Taxonomy" id="1862672"/>
    <lineage>
        <taxon>Bacteria</taxon>
        <taxon>Bacillati</taxon>
        <taxon>Bacillota</taxon>
        <taxon>Erysipelotrichia</taxon>
        <taxon>Erysipelotrichales</taxon>
        <taxon>Erysipelotrichaceae</taxon>
        <taxon>Dubosiella</taxon>
    </lineage>
</organism>
<keyword evidence="5 7" id="KW-0862">Zinc</keyword>
<evidence type="ECO:0000256" key="4">
    <source>
        <dbReference type="ARBA" id="ARBA00022801"/>
    </source>
</evidence>
<dbReference type="HAMAP" id="MF_00152">
    <property type="entry name" value="Nfo"/>
    <property type="match status" value="1"/>
</dbReference>
<dbReference type="PROSITE" id="PS00729">
    <property type="entry name" value="AP_NUCLEASE_F2_1"/>
    <property type="match status" value="1"/>
</dbReference>
<feature type="binding site" evidence="7">
    <location>
        <position position="261"/>
    </location>
    <ligand>
        <name>Zn(2+)</name>
        <dbReference type="ChEBI" id="CHEBI:29105"/>
        <label>2</label>
    </ligand>
</feature>
<dbReference type="InterPro" id="IPR018246">
    <property type="entry name" value="AP_endonuc_F2_Zn_BS"/>
</dbReference>
<dbReference type="PANTHER" id="PTHR21445">
    <property type="entry name" value="ENDONUCLEASE IV ENDODEOXYRIBONUCLEASE IV"/>
    <property type="match status" value="1"/>
</dbReference>
<dbReference type="OrthoDB" id="9805666at2"/>
<evidence type="ECO:0000259" key="8">
    <source>
        <dbReference type="Pfam" id="PF01261"/>
    </source>
</evidence>
<feature type="binding site" evidence="7">
    <location>
        <position position="216"/>
    </location>
    <ligand>
        <name>Zn(2+)</name>
        <dbReference type="ChEBI" id="CHEBI:29105"/>
        <label>2</label>
    </ligand>
</feature>
<dbReference type="GO" id="GO:0008833">
    <property type="term" value="F:deoxyribonuclease IV (phage-T4-induced) activity"/>
    <property type="evidence" value="ECO:0007669"/>
    <property type="project" value="UniProtKB-UniRule"/>
</dbReference>
<dbReference type="AlphaFoldDB" id="A0A1U7NMI9"/>
<feature type="binding site" evidence="7">
    <location>
        <position position="112"/>
    </location>
    <ligand>
        <name>Zn(2+)</name>
        <dbReference type="ChEBI" id="CHEBI:29105"/>
        <label>1</label>
    </ligand>
</feature>
<dbReference type="NCBIfam" id="NF002196">
    <property type="entry name" value="PRK01060.1-1"/>
    <property type="match status" value="1"/>
</dbReference>
<dbReference type="InterPro" id="IPR001719">
    <property type="entry name" value="AP_endonuc_2"/>
</dbReference>
<feature type="binding site" evidence="7">
    <location>
        <position position="185"/>
    </location>
    <ligand>
        <name>Zn(2+)</name>
        <dbReference type="ChEBI" id="CHEBI:29105"/>
        <label>3</label>
    </ligand>
</feature>
<protein>
    <recommendedName>
        <fullName evidence="7">Probable endonuclease 4</fullName>
        <ecNumber evidence="7">3.1.21.2</ecNumber>
    </recommendedName>
    <alternativeName>
        <fullName evidence="7">Endodeoxyribonuclease IV</fullName>
    </alternativeName>
    <alternativeName>
        <fullName evidence="7">Endonuclease IV</fullName>
    </alternativeName>
</protein>
<dbReference type="InterPro" id="IPR013022">
    <property type="entry name" value="Xyl_isomerase-like_TIM-brl"/>
</dbReference>
<proteinExistence type="inferred from homology"/>
<feature type="binding site" evidence="7">
    <location>
        <position position="148"/>
    </location>
    <ligand>
        <name>Zn(2+)</name>
        <dbReference type="ChEBI" id="CHEBI:29105"/>
        <label>1</label>
    </ligand>
</feature>
<evidence type="ECO:0000256" key="3">
    <source>
        <dbReference type="ARBA" id="ARBA00022763"/>
    </source>
</evidence>
<comment type="function">
    <text evidence="7">Endonuclease IV plays a role in DNA repair. It cleaves phosphodiester bonds at apurinic or apyrimidinic (AP) sites, generating a 3'-hydroxyl group and a 5'-terminal sugar phosphate.</text>
</comment>
<dbReference type="STRING" id="1862672.BO225_06465"/>
<comment type="similarity">
    <text evidence="1 7">Belongs to the AP endonuclease 2 family.</text>
</comment>
<accession>A0A1U7NMI9</accession>
<feature type="binding site" evidence="7">
    <location>
        <position position="229"/>
    </location>
    <ligand>
        <name>Zn(2+)</name>
        <dbReference type="ChEBI" id="CHEBI:29105"/>
        <label>3</label>
    </ligand>
</feature>
<dbReference type="InterPro" id="IPR036237">
    <property type="entry name" value="Xyl_isomerase-like_sf"/>
</dbReference>
<dbReference type="Pfam" id="PF01261">
    <property type="entry name" value="AP_endonuc_2"/>
    <property type="match status" value="1"/>
</dbReference>
<dbReference type="PANTHER" id="PTHR21445:SF0">
    <property type="entry name" value="APURINIC-APYRIMIDINIC ENDONUCLEASE"/>
    <property type="match status" value="1"/>
</dbReference>
<dbReference type="PROSITE" id="PS00731">
    <property type="entry name" value="AP_NUCLEASE_F2_3"/>
    <property type="match status" value="1"/>
</dbReference>
<dbReference type="EC" id="3.1.21.2" evidence="7"/>
<keyword evidence="4 7" id="KW-0378">Hydrolase</keyword>
<dbReference type="CDD" id="cd00019">
    <property type="entry name" value="AP2Ec"/>
    <property type="match status" value="1"/>
</dbReference>
<dbReference type="Proteomes" id="UP000186705">
    <property type="component" value="Unassembled WGS sequence"/>
</dbReference>
<keyword evidence="2 7" id="KW-0479">Metal-binding</keyword>
<dbReference type="NCBIfam" id="TIGR00587">
    <property type="entry name" value="nfo"/>
    <property type="match status" value="1"/>
</dbReference>
<dbReference type="Gene3D" id="3.20.20.150">
    <property type="entry name" value="Divalent-metal-dependent TIM barrel enzymes"/>
    <property type="match status" value="1"/>
</dbReference>
<evidence type="ECO:0000256" key="5">
    <source>
        <dbReference type="ARBA" id="ARBA00022833"/>
    </source>
</evidence>
<keyword evidence="7" id="KW-0540">Nuclease</keyword>
<dbReference type="FunFam" id="3.20.20.150:FF:000001">
    <property type="entry name" value="Probable endonuclease 4"/>
    <property type="match status" value="1"/>
</dbReference>
<comment type="catalytic activity">
    <reaction evidence="7">
        <text>Endonucleolytic cleavage to 5'-phosphooligonucleotide end-products.</text>
        <dbReference type="EC" id="3.1.21.2"/>
    </reaction>
</comment>
<dbReference type="GO" id="GO:0008081">
    <property type="term" value="F:phosphoric diester hydrolase activity"/>
    <property type="evidence" value="ECO:0007669"/>
    <property type="project" value="TreeGrafter"/>
</dbReference>
<evidence type="ECO:0000256" key="7">
    <source>
        <dbReference type="HAMAP-Rule" id="MF_00152"/>
    </source>
</evidence>
<dbReference type="GO" id="GO:0003677">
    <property type="term" value="F:DNA binding"/>
    <property type="evidence" value="ECO:0007669"/>
    <property type="project" value="InterPro"/>
</dbReference>
<feature type="binding site" evidence="7">
    <location>
        <position position="148"/>
    </location>
    <ligand>
        <name>Zn(2+)</name>
        <dbReference type="ChEBI" id="CHEBI:29105"/>
        <label>2</label>
    </ligand>
</feature>
<dbReference type="EMBL" id="MPKA01000065">
    <property type="protein sequence ID" value="OLU46406.1"/>
    <property type="molecule type" value="Genomic_DNA"/>
</dbReference>
<dbReference type="GO" id="GO:0003906">
    <property type="term" value="F:DNA-(apurinic or apyrimidinic site) endonuclease activity"/>
    <property type="evidence" value="ECO:0007669"/>
    <property type="project" value="TreeGrafter"/>
</dbReference>
<keyword evidence="3 7" id="KW-0227">DNA damage</keyword>
<evidence type="ECO:0000256" key="1">
    <source>
        <dbReference type="ARBA" id="ARBA00005340"/>
    </source>
</evidence>
<feature type="binding site" evidence="7">
    <location>
        <position position="182"/>
    </location>
    <ligand>
        <name>Zn(2+)</name>
        <dbReference type="ChEBI" id="CHEBI:29105"/>
        <label>2</label>
    </ligand>
</feature>
<evidence type="ECO:0000256" key="2">
    <source>
        <dbReference type="ARBA" id="ARBA00022723"/>
    </source>
</evidence>
<comment type="caution">
    <text evidence="9">The sequence shown here is derived from an EMBL/GenBank/DDBJ whole genome shotgun (WGS) entry which is preliminary data.</text>
</comment>
<feature type="domain" description="Xylose isomerase-like TIM barrel" evidence="8">
    <location>
        <begin position="21"/>
        <end position="280"/>
    </location>
</feature>
<dbReference type="SMART" id="SM00518">
    <property type="entry name" value="AP2Ec"/>
    <property type="match status" value="1"/>
</dbReference>
<feature type="binding site" evidence="7">
    <location>
        <position position="71"/>
    </location>
    <ligand>
        <name>Zn(2+)</name>
        <dbReference type="ChEBI" id="CHEBI:29105"/>
        <label>1</label>
    </ligand>
</feature>
<gene>
    <name evidence="7" type="primary">nfo</name>
    <name evidence="9" type="ORF">BO225_06465</name>
</gene>
<keyword evidence="10" id="KW-1185">Reference proteome</keyword>
<evidence type="ECO:0000313" key="10">
    <source>
        <dbReference type="Proteomes" id="UP000186705"/>
    </source>
</evidence>
<keyword evidence="7" id="KW-0255">Endonuclease</keyword>
<feature type="binding site" evidence="7">
    <location>
        <position position="231"/>
    </location>
    <ligand>
        <name>Zn(2+)</name>
        <dbReference type="ChEBI" id="CHEBI:29105"/>
        <label>3</label>
    </ligand>
</feature>
<dbReference type="GeneID" id="78275585"/>